<dbReference type="SMART" id="SM00513">
    <property type="entry name" value="SAP"/>
    <property type="match status" value="1"/>
</dbReference>
<comment type="function">
    <text evidence="7">RNA helicase.</text>
</comment>
<evidence type="ECO:0000256" key="5">
    <source>
        <dbReference type="ARBA" id="ARBA00022884"/>
    </source>
</evidence>
<accession>A0A7S3Q0Y8</accession>
<evidence type="ECO:0000256" key="7">
    <source>
        <dbReference type="RuleBase" id="RU365068"/>
    </source>
</evidence>
<dbReference type="PROSITE" id="PS50800">
    <property type="entry name" value="SAP"/>
    <property type="match status" value="1"/>
</dbReference>
<comment type="similarity">
    <text evidence="6">Belongs to the DEAD box helicase family.</text>
</comment>
<dbReference type="EC" id="3.6.4.13" evidence="7"/>
<dbReference type="GO" id="GO:0003724">
    <property type="term" value="F:RNA helicase activity"/>
    <property type="evidence" value="ECO:0007669"/>
    <property type="project" value="UniProtKB-EC"/>
</dbReference>
<proteinExistence type="inferred from homology"/>
<evidence type="ECO:0000256" key="2">
    <source>
        <dbReference type="ARBA" id="ARBA00022801"/>
    </source>
</evidence>
<feature type="compositionally biased region" description="Basic and acidic residues" evidence="8">
    <location>
        <begin position="104"/>
        <end position="136"/>
    </location>
</feature>
<dbReference type="Pfam" id="PF00271">
    <property type="entry name" value="Helicase_C"/>
    <property type="match status" value="1"/>
</dbReference>
<dbReference type="PROSITE" id="PS51194">
    <property type="entry name" value="HELICASE_CTER"/>
    <property type="match status" value="1"/>
</dbReference>
<dbReference type="Pfam" id="PF00270">
    <property type="entry name" value="DEAD"/>
    <property type="match status" value="1"/>
</dbReference>
<dbReference type="AlphaFoldDB" id="A0A7S3Q0Y8"/>
<dbReference type="InterPro" id="IPR036361">
    <property type="entry name" value="SAP_dom_sf"/>
</dbReference>
<dbReference type="EMBL" id="HBIO01008370">
    <property type="protein sequence ID" value="CAE0461545.1"/>
    <property type="molecule type" value="Transcribed_RNA"/>
</dbReference>
<protein>
    <recommendedName>
        <fullName evidence="7">ATP-dependent RNA helicase</fullName>
        <ecNumber evidence="7">3.6.4.13</ecNumber>
    </recommendedName>
</protein>
<evidence type="ECO:0000256" key="4">
    <source>
        <dbReference type="ARBA" id="ARBA00022840"/>
    </source>
</evidence>
<evidence type="ECO:0000256" key="9">
    <source>
        <dbReference type="SAM" id="SignalP"/>
    </source>
</evidence>
<dbReference type="InterPro" id="IPR003034">
    <property type="entry name" value="SAP_dom"/>
</dbReference>
<dbReference type="SUPFAM" id="SSF52540">
    <property type="entry name" value="P-loop containing nucleoside triphosphate hydrolases"/>
    <property type="match status" value="2"/>
</dbReference>
<comment type="domain">
    <text evidence="7">The Q motif is unique to and characteristic of the DEAD box family of RNA helicases and controls ATP binding and hydrolysis.</text>
</comment>
<feature type="domain" description="Helicase ATP-binding" evidence="11">
    <location>
        <begin position="176"/>
        <end position="408"/>
    </location>
</feature>
<dbReference type="PROSITE" id="PS51192">
    <property type="entry name" value="HELICASE_ATP_BIND_1"/>
    <property type="match status" value="1"/>
</dbReference>
<evidence type="ECO:0000256" key="6">
    <source>
        <dbReference type="RuleBase" id="RU000492"/>
    </source>
</evidence>
<feature type="signal peptide" evidence="9">
    <location>
        <begin position="1"/>
        <end position="24"/>
    </location>
</feature>
<feature type="compositionally biased region" description="Polar residues" evidence="8">
    <location>
        <begin position="617"/>
        <end position="630"/>
    </location>
</feature>
<reference evidence="13" key="1">
    <citation type="submission" date="2021-01" db="EMBL/GenBank/DDBJ databases">
        <authorList>
            <person name="Corre E."/>
            <person name="Pelletier E."/>
            <person name="Niang G."/>
            <person name="Scheremetjew M."/>
            <person name="Finn R."/>
            <person name="Kale V."/>
            <person name="Holt S."/>
            <person name="Cochrane G."/>
            <person name="Meng A."/>
            <person name="Brown T."/>
            <person name="Cohen L."/>
        </authorList>
    </citation>
    <scope>NUCLEOTIDE SEQUENCE</scope>
    <source>
        <strain evidence="13">MM31A-1</strain>
    </source>
</reference>
<comment type="catalytic activity">
    <reaction evidence="7">
        <text>ATP + H2O = ADP + phosphate + H(+)</text>
        <dbReference type="Rhea" id="RHEA:13065"/>
        <dbReference type="ChEBI" id="CHEBI:15377"/>
        <dbReference type="ChEBI" id="CHEBI:15378"/>
        <dbReference type="ChEBI" id="CHEBI:30616"/>
        <dbReference type="ChEBI" id="CHEBI:43474"/>
        <dbReference type="ChEBI" id="CHEBI:456216"/>
        <dbReference type="EC" id="3.6.4.13"/>
    </reaction>
</comment>
<feature type="region of interest" description="Disordered" evidence="8">
    <location>
        <begin position="596"/>
        <end position="630"/>
    </location>
</feature>
<evidence type="ECO:0000256" key="8">
    <source>
        <dbReference type="SAM" id="MobiDB-lite"/>
    </source>
</evidence>
<feature type="compositionally biased region" description="Basic and acidic residues" evidence="8">
    <location>
        <begin position="602"/>
        <end position="615"/>
    </location>
</feature>
<dbReference type="GO" id="GO:0016787">
    <property type="term" value="F:hydrolase activity"/>
    <property type="evidence" value="ECO:0007669"/>
    <property type="project" value="UniProtKB-KW"/>
</dbReference>
<dbReference type="GO" id="GO:0003723">
    <property type="term" value="F:RNA binding"/>
    <property type="evidence" value="ECO:0007669"/>
    <property type="project" value="UniProtKB-UniRule"/>
</dbReference>
<sequence length="666" mass="72826">MRQRTVNIAAIILWSCFVSQQVSSLASPRGRKPPTKGKKYSKTSENKRQGYLQRSSGIKTKRKKPPKWEKEGDELFFLHQDKNKGTVDDSESSFDDSKFSNPRELLKARFDAKDSVLAKDPDKKGPETSKKEDKKGNPASKFMWGAIPTGPILSPKLNKLFNQPTPIQSKAFSLLSKSGATSSNVVIASPTGSGKTLAFLLPLIANTKRDAFGRILIITPTMDLAYQIQRVVDQLWDPINNYSGLYVVKPPQTSGGDDDDDYVIDSDQVQSWTISEMKMCKSPIIAGTPKSLMQLLTYCKDKKINLLGDLGTVVLDEADRLLQTEHVARGDGLGGDSPALQALGFMKKMGVTFDVRTVGGAGGSSFGASGKKRYDSPLSRARLVCASATVGRTLRRQMMEITNASSIDKAADLVVADDRTGKDEKRRRNSLLPASIQHMYSLYDGEGQVIDGLYTTMRDLPPAPTLIFPGKTGVANMVEELQARGLEDVNTLRDNMHFSDEEDGLDESDAQQTWEQSPIYVVGEKFGRGLDIPNVKYVFLAAPPTSPAAYAHLAGRTGRGGNEGTAITMVQGMKDTKRLISLSEILGIDLSSAVKDSSANEMDTKKEKEDGDLKSAKTATTKSNVDASKATNDLNKLSVVELKEILRERSLKVSGRKAELIERLQA</sequence>
<dbReference type="Pfam" id="PF02037">
    <property type="entry name" value="SAP"/>
    <property type="match status" value="1"/>
</dbReference>
<dbReference type="InterPro" id="IPR001650">
    <property type="entry name" value="Helicase_C-like"/>
</dbReference>
<dbReference type="Gene3D" id="1.10.720.30">
    <property type="entry name" value="SAP domain"/>
    <property type="match status" value="1"/>
</dbReference>
<evidence type="ECO:0000259" key="11">
    <source>
        <dbReference type="PROSITE" id="PS51192"/>
    </source>
</evidence>
<dbReference type="Gene3D" id="3.40.50.300">
    <property type="entry name" value="P-loop containing nucleotide triphosphate hydrolases"/>
    <property type="match status" value="2"/>
</dbReference>
<dbReference type="InterPro" id="IPR027417">
    <property type="entry name" value="P-loop_NTPase"/>
</dbReference>
<keyword evidence="4 6" id="KW-0067">ATP-binding</keyword>
<keyword evidence="9" id="KW-0732">Signal</keyword>
<dbReference type="InterPro" id="IPR014001">
    <property type="entry name" value="Helicase_ATP-bd"/>
</dbReference>
<keyword evidence="3 6" id="KW-0347">Helicase</keyword>
<feature type="compositionally biased region" description="Basic residues" evidence="8">
    <location>
        <begin position="29"/>
        <end position="41"/>
    </location>
</feature>
<feature type="chain" id="PRO_5030775188" description="ATP-dependent RNA helicase" evidence="9">
    <location>
        <begin position="25"/>
        <end position="666"/>
    </location>
</feature>
<keyword evidence="5 7" id="KW-0694">RNA-binding</keyword>
<feature type="domain" description="SAP" evidence="10">
    <location>
        <begin position="634"/>
        <end position="666"/>
    </location>
</feature>
<dbReference type="PROSITE" id="PS00039">
    <property type="entry name" value="DEAD_ATP_HELICASE"/>
    <property type="match status" value="1"/>
</dbReference>
<dbReference type="GO" id="GO:0005524">
    <property type="term" value="F:ATP binding"/>
    <property type="evidence" value="ECO:0007669"/>
    <property type="project" value="UniProtKB-UniRule"/>
</dbReference>
<dbReference type="InterPro" id="IPR000629">
    <property type="entry name" value="RNA-helicase_DEAD-box_CS"/>
</dbReference>
<dbReference type="InterPro" id="IPR011545">
    <property type="entry name" value="DEAD/DEAH_box_helicase_dom"/>
</dbReference>
<evidence type="ECO:0000256" key="1">
    <source>
        <dbReference type="ARBA" id="ARBA00022741"/>
    </source>
</evidence>
<keyword evidence="2 6" id="KW-0378">Hydrolase</keyword>
<name>A0A7S3Q0Y8_9STRA</name>
<feature type="region of interest" description="Disordered" evidence="8">
    <location>
        <begin position="24"/>
        <end position="141"/>
    </location>
</feature>
<organism evidence="13">
    <name type="scientific">Chaetoceros debilis</name>
    <dbReference type="NCBI Taxonomy" id="122233"/>
    <lineage>
        <taxon>Eukaryota</taxon>
        <taxon>Sar</taxon>
        <taxon>Stramenopiles</taxon>
        <taxon>Ochrophyta</taxon>
        <taxon>Bacillariophyta</taxon>
        <taxon>Coscinodiscophyceae</taxon>
        <taxon>Chaetocerotophycidae</taxon>
        <taxon>Chaetocerotales</taxon>
        <taxon>Chaetocerotaceae</taxon>
        <taxon>Chaetoceros</taxon>
    </lineage>
</organism>
<evidence type="ECO:0000259" key="10">
    <source>
        <dbReference type="PROSITE" id="PS50800"/>
    </source>
</evidence>
<keyword evidence="1 6" id="KW-0547">Nucleotide-binding</keyword>
<dbReference type="SMART" id="SM00487">
    <property type="entry name" value="DEXDc"/>
    <property type="match status" value="1"/>
</dbReference>
<evidence type="ECO:0000313" key="13">
    <source>
        <dbReference type="EMBL" id="CAE0461545.1"/>
    </source>
</evidence>
<evidence type="ECO:0000259" key="12">
    <source>
        <dbReference type="PROSITE" id="PS51194"/>
    </source>
</evidence>
<evidence type="ECO:0000256" key="3">
    <source>
        <dbReference type="ARBA" id="ARBA00022806"/>
    </source>
</evidence>
<dbReference type="SUPFAM" id="SSF68906">
    <property type="entry name" value="SAP domain"/>
    <property type="match status" value="1"/>
</dbReference>
<feature type="domain" description="Helicase C-terminal" evidence="12">
    <location>
        <begin position="449"/>
        <end position="602"/>
    </location>
</feature>
<gene>
    <name evidence="13" type="ORF">CDEB00056_LOCUS6386</name>
</gene>
<dbReference type="PANTHER" id="PTHR24031">
    <property type="entry name" value="RNA HELICASE"/>
    <property type="match status" value="1"/>
</dbReference>